<reference evidence="1 2" key="1">
    <citation type="journal article" date="2022" name="Genome Biol. Evol.">
        <title>The Spruce Budworm Genome: Reconstructing the Evolutionary History of Antifreeze Proteins.</title>
        <authorList>
            <person name="Beliveau C."/>
            <person name="Gagne P."/>
            <person name="Picq S."/>
            <person name="Vernygora O."/>
            <person name="Keeling C.I."/>
            <person name="Pinkney K."/>
            <person name="Doucet D."/>
            <person name="Wen F."/>
            <person name="Johnston J.S."/>
            <person name="Maaroufi H."/>
            <person name="Boyle B."/>
            <person name="Laroche J."/>
            <person name="Dewar K."/>
            <person name="Juretic N."/>
            <person name="Blackburn G."/>
            <person name="Nisole A."/>
            <person name="Brunet B."/>
            <person name="Brandao M."/>
            <person name="Lumley L."/>
            <person name="Duan J."/>
            <person name="Quan G."/>
            <person name="Lucarotti C.J."/>
            <person name="Roe A.D."/>
            <person name="Sperling F.A.H."/>
            <person name="Levesque R.C."/>
            <person name="Cusson M."/>
        </authorList>
    </citation>
    <scope>NUCLEOTIDE SEQUENCE [LARGE SCALE GENOMIC DNA]</scope>
    <source>
        <strain evidence="1">Glfc:IPQL:Cfum</strain>
    </source>
</reference>
<keyword evidence="2" id="KW-1185">Reference proteome</keyword>
<name>A0ACC0KAI7_CHOFU</name>
<evidence type="ECO:0000313" key="2">
    <source>
        <dbReference type="Proteomes" id="UP001064048"/>
    </source>
</evidence>
<dbReference type="Proteomes" id="UP001064048">
    <property type="component" value="Chromosome 24"/>
</dbReference>
<evidence type="ECO:0000313" key="1">
    <source>
        <dbReference type="EMBL" id="KAI8433066.1"/>
    </source>
</evidence>
<accession>A0ACC0KAI7</accession>
<gene>
    <name evidence="1" type="ORF">MSG28_013924</name>
</gene>
<proteinExistence type="predicted"/>
<sequence>MPKTKKKFIDRKKAVTFNLVHRSQRDPLAADESAPQRVLVPVNANVPPKKEQENQLTPEQRLEEQRKYGVYFDDDYNYLQHLKDTKEVTLVLQPKVSHKRKDKGQSSQDEEGLKEVVVRDNLTLPSSVFASEVEEDVGLLNKAASQGLCLDLDPEVVAALDEDFDFEDPDNELEDNFIELAMGEGDGSDEEMSGSEAGDSADDGSEKAFASDLDSDDDSLKQVGGVWG</sequence>
<dbReference type="EMBL" id="CM046124">
    <property type="protein sequence ID" value="KAI8433066.1"/>
    <property type="molecule type" value="Genomic_DNA"/>
</dbReference>
<organism evidence="1 2">
    <name type="scientific">Choristoneura fumiferana</name>
    <name type="common">Spruce budworm moth</name>
    <name type="synonym">Archips fumiferana</name>
    <dbReference type="NCBI Taxonomy" id="7141"/>
    <lineage>
        <taxon>Eukaryota</taxon>
        <taxon>Metazoa</taxon>
        <taxon>Ecdysozoa</taxon>
        <taxon>Arthropoda</taxon>
        <taxon>Hexapoda</taxon>
        <taxon>Insecta</taxon>
        <taxon>Pterygota</taxon>
        <taxon>Neoptera</taxon>
        <taxon>Endopterygota</taxon>
        <taxon>Lepidoptera</taxon>
        <taxon>Glossata</taxon>
        <taxon>Ditrysia</taxon>
        <taxon>Tortricoidea</taxon>
        <taxon>Tortricidae</taxon>
        <taxon>Tortricinae</taxon>
        <taxon>Choristoneura</taxon>
    </lineage>
</organism>
<comment type="caution">
    <text evidence="1">The sequence shown here is derived from an EMBL/GenBank/DDBJ whole genome shotgun (WGS) entry which is preliminary data.</text>
</comment>
<protein>
    <submittedName>
        <fullName evidence="1">Uncharacterized protein</fullName>
    </submittedName>
</protein>